<proteinExistence type="predicted"/>
<feature type="transmembrane region" description="Helical" evidence="1">
    <location>
        <begin position="187"/>
        <end position="211"/>
    </location>
</feature>
<feature type="transmembrane region" description="Helical" evidence="1">
    <location>
        <begin position="217"/>
        <end position="241"/>
    </location>
</feature>
<feature type="transmembrane region" description="Helical" evidence="1">
    <location>
        <begin position="47"/>
        <end position="65"/>
    </location>
</feature>
<feature type="transmembrane region" description="Helical" evidence="1">
    <location>
        <begin position="6"/>
        <end position="35"/>
    </location>
</feature>
<feature type="transmembrane region" description="Helical" evidence="1">
    <location>
        <begin position="111"/>
        <end position="132"/>
    </location>
</feature>
<reference evidence="2" key="1">
    <citation type="submission" date="2018-04" db="EMBL/GenBank/DDBJ databases">
        <title>Whole genome sequencing of Hypsizygus marmoreus.</title>
        <authorList>
            <person name="Choi I.-G."/>
            <person name="Min B."/>
            <person name="Kim J.-G."/>
            <person name="Kim S."/>
            <person name="Oh Y.-L."/>
            <person name="Kong W.-S."/>
            <person name="Park H."/>
            <person name="Jeong J."/>
            <person name="Song E.-S."/>
        </authorList>
    </citation>
    <scope>NUCLEOTIDE SEQUENCE [LARGE SCALE GENOMIC DNA]</scope>
    <source>
        <strain evidence="2">51987-8</strain>
    </source>
</reference>
<keyword evidence="1" id="KW-1133">Transmembrane helix</keyword>
<keyword evidence="1" id="KW-0472">Membrane</keyword>
<keyword evidence="3" id="KW-1185">Reference proteome</keyword>
<gene>
    <name evidence="2" type="ORF">Hypma_003241</name>
</gene>
<dbReference type="InParanoid" id="A0A369K2R2"/>
<feature type="transmembrane region" description="Helical" evidence="1">
    <location>
        <begin position="144"/>
        <end position="166"/>
    </location>
</feature>
<protein>
    <submittedName>
        <fullName evidence="2">Uncharacterized protein</fullName>
    </submittedName>
</protein>
<comment type="caution">
    <text evidence="2">The sequence shown here is derived from an EMBL/GenBank/DDBJ whole genome shotgun (WGS) entry which is preliminary data.</text>
</comment>
<name>A0A369K2R2_HYPMA</name>
<keyword evidence="1" id="KW-0812">Transmembrane</keyword>
<dbReference type="EMBL" id="LUEZ02000014">
    <property type="protein sequence ID" value="RDB27780.1"/>
    <property type="molecule type" value="Genomic_DNA"/>
</dbReference>
<organism evidence="2 3">
    <name type="scientific">Hypsizygus marmoreus</name>
    <name type="common">White beech mushroom</name>
    <name type="synonym">Agaricus marmoreus</name>
    <dbReference type="NCBI Taxonomy" id="39966"/>
    <lineage>
        <taxon>Eukaryota</taxon>
        <taxon>Fungi</taxon>
        <taxon>Dikarya</taxon>
        <taxon>Basidiomycota</taxon>
        <taxon>Agaricomycotina</taxon>
        <taxon>Agaricomycetes</taxon>
        <taxon>Agaricomycetidae</taxon>
        <taxon>Agaricales</taxon>
        <taxon>Tricholomatineae</taxon>
        <taxon>Lyophyllaceae</taxon>
        <taxon>Hypsizygus</taxon>
    </lineage>
</organism>
<evidence type="ECO:0000256" key="1">
    <source>
        <dbReference type="SAM" id="Phobius"/>
    </source>
</evidence>
<evidence type="ECO:0000313" key="2">
    <source>
        <dbReference type="EMBL" id="RDB27780.1"/>
    </source>
</evidence>
<dbReference type="OrthoDB" id="3250682at2759"/>
<dbReference type="AlphaFoldDB" id="A0A369K2R2"/>
<sequence>MAPSLRLIHLVAVMCESLLVGAYAVLVGLITWILVHGHRTMPTMHKVLFGASIFMFVISAVHLGLVMQEISAEKDFPVGNFQTQIVFSVFQFVIGDLILIWRVWVIWGCNYFVAAGPLAVMIVAAGLTFNLATGTETRSFFTAAPAALIVANTSVCTLLIAGRIWYMRYQLKKSAGNAGTLHTSSSYKGAFALIIESGALYALAQLCSLILDHVGSIGLPIMLDLEIPLIGILPTLIIVFVHFNMVPGTKTTQSYAQSMQFQDRSHVTMNTNTSGSITIGDTMAFKSGTMGSSSSAFDITDNERRELKTKSSLYDLDRATARHGQYYPPPSANFWHRDSTGLDIAQFKSGLSVISALCSWSGRVVKKPLLREGGRIKDPERLIDSHIEDVHFLKLRRKRKKGNCR</sequence>
<evidence type="ECO:0000313" key="3">
    <source>
        <dbReference type="Proteomes" id="UP000076154"/>
    </source>
</evidence>
<feature type="transmembrane region" description="Helical" evidence="1">
    <location>
        <begin position="85"/>
        <end position="104"/>
    </location>
</feature>
<accession>A0A369K2R2</accession>
<dbReference type="Proteomes" id="UP000076154">
    <property type="component" value="Unassembled WGS sequence"/>
</dbReference>